<gene>
    <name evidence="2" type="ORF">HPB48_014870</name>
</gene>
<dbReference type="EMBL" id="JABSTR010000002">
    <property type="protein sequence ID" value="KAH9364737.1"/>
    <property type="molecule type" value="Genomic_DNA"/>
</dbReference>
<dbReference type="Pfam" id="PF21787">
    <property type="entry name" value="TNP-like_RNaseH_N"/>
    <property type="match status" value="1"/>
</dbReference>
<evidence type="ECO:0000313" key="2">
    <source>
        <dbReference type="EMBL" id="KAH9364737.1"/>
    </source>
</evidence>
<evidence type="ECO:0000313" key="3">
    <source>
        <dbReference type="Proteomes" id="UP000821853"/>
    </source>
</evidence>
<dbReference type="InterPro" id="IPR048365">
    <property type="entry name" value="TNP-like_RNaseH_N"/>
</dbReference>
<protein>
    <recommendedName>
        <fullName evidence="1">Transposable element P transposase-like RNase H domain-containing protein</fullName>
    </recommendedName>
</protein>
<keyword evidence="3" id="KW-1185">Reference proteome</keyword>
<name>A0A9J6FR49_HAELO</name>
<dbReference type="VEuPathDB" id="VectorBase:HLOH_049610"/>
<dbReference type="Proteomes" id="UP000821853">
    <property type="component" value="Chromosome 10"/>
</dbReference>
<proteinExistence type="predicted"/>
<dbReference type="AlphaFoldDB" id="A0A9J6FR49"/>
<feature type="domain" description="Transposable element P transposase-like RNase H" evidence="1">
    <location>
        <begin position="37"/>
        <end position="116"/>
    </location>
</feature>
<dbReference type="OMA" id="FSVEYVM"/>
<dbReference type="OrthoDB" id="7695767at2759"/>
<organism evidence="2 3">
    <name type="scientific">Haemaphysalis longicornis</name>
    <name type="common">Bush tick</name>
    <dbReference type="NCBI Taxonomy" id="44386"/>
    <lineage>
        <taxon>Eukaryota</taxon>
        <taxon>Metazoa</taxon>
        <taxon>Ecdysozoa</taxon>
        <taxon>Arthropoda</taxon>
        <taxon>Chelicerata</taxon>
        <taxon>Arachnida</taxon>
        <taxon>Acari</taxon>
        <taxon>Parasitiformes</taxon>
        <taxon>Ixodida</taxon>
        <taxon>Ixodoidea</taxon>
        <taxon>Ixodidae</taxon>
        <taxon>Haemaphysalinae</taxon>
        <taxon>Haemaphysalis</taxon>
    </lineage>
</organism>
<accession>A0A9J6FR49</accession>
<sequence>MRIKSPKLYEHVRRHEILALPSKSCLYRHMAGFRSSFGYNASIFVALKKKTEGMGAHSCHGGIVFDEIKLSENISVKTSGELSGFVDLGSFTESNETKVSDHGLAIMFQPFQGDFSVEYVMIV</sequence>
<evidence type="ECO:0000259" key="1">
    <source>
        <dbReference type="Pfam" id="PF21787"/>
    </source>
</evidence>
<reference evidence="2 3" key="1">
    <citation type="journal article" date="2020" name="Cell">
        <title>Large-Scale Comparative Analyses of Tick Genomes Elucidate Their Genetic Diversity and Vector Capacities.</title>
        <authorList>
            <consortium name="Tick Genome and Microbiome Consortium (TIGMIC)"/>
            <person name="Jia N."/>
            <person name="Wang J."/>
            <person name="Shi W."/>
            <person name="Du L."/>
            <person name="Sun Y."/>
            <person name="Zhan W."/>
            <person name="Jiang J.F."/>
            <person name="Wang Q."/>
            <person name="Zhang B."/>
            <person name="Ji P."/>
            <person name="Bell-Sakyi L."/>
            <person name="Cui X.M."/>
            <person name="Yuan T.T."/>
            <person name="Jiang B.G."/>
            <person name="Yang W.F."/>
            <person name="Lam T.T."/>
            <person name="Chang Q.C."/>
            <person name="Ding S.J."/>
            <person name="Wang X.J."/>
            <person name="Zhu J.G."/>
            <person name="Ruan X.D."/>
            <person name="Zhao L."/>
            <person name="Wei J.T."/>
            <person name="Ye R.Z."/>
            <person name="Que T.C."/>
            <person name="Du C.H."/>
            <person name="Zhou Y.H."/>
            <person name="Cheng J.X."/>
            <person name="Dai P.F."/>
            <person name="Guo W.B."/>
            <person name="Han X.H."/>
            <person name="Huang E.J."/>
            <person name="Li L.F."/>
            <person name="Wei W."/>
            <person name="Gao Y.C."/>
            <person name="Liu J.Z."/>
            <person name="Shao H.Z."/>
            <person name="Wang X."/>
            <person name="Wang C.C."/>
            <person name="Yang T.C."/>
            <person name="Huo Q.B."/>
            <person name="Li W."/>
            <person name="Chen H.Y."/>
            <person name="Chen S.E."/>
            <person name="Zhou L.G."/>
            <person name="Ni X.B."/>
            <person name="Tian J.H."/>
            <person name="Sheng Y."/>
            <person name="Liu T."/>
            <person name="Pan Y.S."/>
            <person name="Xia L.Y."/>
            <person name="Li J."/>
            <person name="Zhao F."/>
            <person name="Cao W.C."/>
        </authorList>
    </citation>
    <scope>NUCLEOTIDE SEQUENCE [LARGE SCALE GENOMIC DNA]</scope>
    <source>
        <strain evidence="2">HaeL-2018</strain>
    </source>
</reference>
<comment type="caution">
    <text evidence="2">The sequence shown here is derived from an EMBL/GenBank/DDBJ whole genome shotgun (WGS) entry which is preliminary data.</text>
</comment>